<evidence type="ECO:0000313" key="2">
    <source>
        <dbReference type="Proteomes" id="UP000015001"/>
    </source>
</evidence>
<name>S4MRU8_9ACTN</name>
<reference evidence="1 2" key="1">
    <citation type="submission" date="2013-02" db="EMBL/GenBank/DDBJ databases">
        <title>Draft Genome Sequence of Streptomyces afghaniensis, Which Produces Compounds of the Julimycin B-Complex.</title>
        <authorList>
            <person name="Gruening B.A."/>
            <person name="Praeg A."/>
            <person name="Erxleben A."/>
            <person name="Guenther S."/>
            <person name="Fiedler H.-P."/>
            <person name="Goodfellow M."/>
            <person name="Mueller M."/>
        </authorList>
    </citation>
    <scope>NUCLEOTIDE SEQUENCE [LARGE SCALE GENOMIC DNA]</scope>
    <source>
        <strain evidence="1 2">772</strain>
    </source>
</reference>
<protein>
    <submittedName>
        <fullName evidence="1">Uncharacterized protein</fullName>
    </submittedName>
</protein>
<dbReference type="HOGENOM" id="CLU_3398661_0_0_11"/>
<dbReference type="AlphaFoldDB" id="S4MRU8"/>
<keyword evidence="2" id="KW-1185">Reference proteome</keyword>
<dbReference type="Proteomes" id="UP000015001">
    <property type="component" value="Unassembled WGS sequence"/>
</dbReference>
<gene>
    <name evidence="1" type="ORF">STAFG_3502</name>
</gene>
<accession>S4MRU8</accession>
<proteinExistence type="predicted"/>
<comment type="caution">
    <text evidence="1">The sequence shown here is derived from an EMBL/GenBank/DDBJ whole genome shotgun (WGS) entry which is preliminary data.</text>
</comment>
<evidence type="ECO:0000313" key="1">
    <source>
        <dbReference type="EMBL" id="EPJ39426.1"/>
    </source>
</evidence>
<organism evidence="1 2">
    <name type="scientific">Streptomyces afghaniensis 772</name>
    <dbReference type="NCBI Taxonomy" id="1283301"/>
    <lineage>
        <taxon>Bacteria</taxon>
        <taxon>Bacillati</taxon>
        <taxon>Actinomycetota</taxon>
        <taxon>Actinomycetes</taxon>
        <taxon>Kitasatosporales</taxon>
        <taxon>Streptomycetaceae</taxon>
        <taxon>Streptomyces</taxon>
    </lineage>
</organism>
<dbReference type="EMBL" id="AOPY01001419">
    <property type="protein sequence ID" value="EPJ39426.1"/>
    <property type="molecule type" value="Genomic_DNA"/>
</dbReference>
<sequence>MTWLTNLVWSRLAATDTAATAATAPPRHRRY</sequence>